<dbReference type="NCBIfam" id="TIGR01444">
    <property type="entry name" value="fkbM_fam"/>
    <property type="match status" value="1"/>
</dbReference>
<evidence type="ECO:0000259" key="1">
    <source>
        <dbReference type="Pfam" id="PF05050"/>
    </source>
</evidence>
<sequence>MNRRPPAVNIRWLPNYLKVFGAQQGMLLFWRIFRFDRANRSIPVPVIVPELGEVWLRAVTRDHAIFQQIWVKREYDLAVAAPRHFHKLMDTYSAILARGTKPLILDAGAHVGMSVLWWRRLFPKALIVAVEPSSENLAILRKNVVGLNDVIVLAAALAGELGSLRIIDTAASGSAVRVGHEGTGHIVPAVTVAHVLEQVGASEILLAKIDIEGGEAGLFSGDLGWLDHTYALAVETHDWLYPGQGTSKSMLAAIANRHFDFLTSGENTLLFKY</sequence>
<reference evidence="2 3" key="1">
    <citation type="submission" date="2023-11" db="EMBL/GenBank/DDBJ databases">
        <title>MicrobeMod: A computational toolkit for identifying prokaryotic methylation and restriction-modification with nanopore sequencing.</title>
        <authorList>
            <person name="Crits-Christoph A."/>
            <person name="Kang S.C."/>
            <person name="Lee H."/>
            <person name="Ostrov N."/>
        </authorList>
    </citation>
    <scope>NUCLEOTIDE SEQUENCE [LARGE SCALE GENOMIC DNA]</scope>
    <source>
        <strain evidence="2 3">DSMZ 700</strain>
    </source>
</reference>
<dbReference type="InterPro" id="IPR029063">
    <property type="entry name" value="SAM-dependent_MTases_sf"/>
</dbReference>
<accession>A0AAW9DM42</accession>
<proteinExistence type="predicted"/>
<protein>
    <submittedName>
        <fullName evidence="2">FkbM family methyltransferase</fullName>
    </submittedName>
</protein>
<dbReference type="Pfam" id="PF05050">
    <property type="entry name" value="Methyltransf_21"/>
    <property type="match status" value="1"/>
</dbReference>
<dbReference type="PANTHER" id="PTHR34203:SF13">
    <property type="entry name" value="EXPRESSED PROTEIN"/>
    <property type="match status" value="1"/>
</dbReference>
<dbReference type="AlphaFoldDB" id="A0AAW9DM42"/>
<comment type="caution">
    <text evidence="2">The sequence shown here is derived from an EMBL/GenBank/DDBJ whole genome shotgun (WGS) entry which is preliminary data.</text>
</comment>
<organism evidence="2 3">
    <name type="scientific">Acidiphilium acidophilum</name>
    <name type="common">Thiobacillus acidophilus</name>
    <dbReference type="NCBI Taxonomy" id="76588"/>
    <lineage>
        <taxon>Bacteria</taxon>
        <taxon>Pseudomonadati</taxon>
        <taxon>Pseudomonadota</taxon>
        <taxon>Alphaproteobacteria</taxon>
        <taxon>Acetobacterales</taxon>
        <taxon>Acidocellaceae</taxon>
        <taxon>Acidiphilium</taxon>
    </lineage>
</organism>
<keyword evidence="3" id="KW-1185">Reference proteome</keyword>
<keyword evidence="2" id="KW-0808">Transferase</keyword>
<evidence type="ECO:0000313" key="3">
    <source>
        <dbReference type="Proteomes" id="UP001279553"/>
    </source>
</evidence>
<feature type="domain" description="Methyltransferase FkbM" evidence="1">
    <location>
        <begin position="106"/>
        <end position="258"/>
    </location>
</feature>
<dbReference type="InterPro" id="IPR052514">
    <property type="entry name" value="SAM-dependent_MTase"/>
</dbReference>
<dbReference type="Gene3D" id="3.40.50.150">
    <property type="entry name" value="Vaccinia Virus protein VP39"/>
    <property type="match status" value="1"/>
</dbReference>
<dbReference type="InterPro" id="IPR006342">
    <property type="entry name" value="FkbM_mtfrase"/>
</dbReference>
<gene>
    <name evidence="2" type="ORF">SIL87_04890</name>
</gene>
<dbReference type="GO" id="GO:0008168">
    <property type="term" value="F:methyltransferase activity"/>
    <property type="evidence" value="ECO:0007669"/>
    <property type="project" value="UniProtKB-KW"/>
</dbReference>
<dbReference type="SUPFAM" id="SSF53335">
    <property type="entry name" value="S-adenosyl-L-methionine-dependent methyltransferases"/>
    <property type="match status" value="1"/>
</dbReference>
<name>A0AAW9DM42_ACIAO</name>
<evidence type="ECO:0000313" key="2">
    <source>
        <dbReference type="EMBL" id="MDX5930101.1"/>
    </source>
</evidence>
<dbReference type="GO" id="GO:0032259">
    <property type="term" value="P:methylation"/>
    <property type="evidence" value="ECO:0007669"/>
    <property type="project" value="UniProtKB-KW"/>
</dbReference>
<dbReference type="RefSeq" id="WP_319613067.1">
    <property type="nucleotide sequence ID" value="NZ_JAWXYB010000018.1"/>
</dbReference>
<keyword evidence="2" id="KW-0489">Methyltransferase</keyword>
<dbReference type="PANTHER" id="PTHR34203">
    <property type="entry name" value="METHYLTRANSFERASE, FKBM FAMILY PROTEIN"/>
    <property type="match status" value="1"/>
</dbReference>
<dbReference type="Proteomes" id="UP001279553">
    <property type="component" value="Unassembled WGS sequence"/>
</dbReference>
<dbReference type="EMBL" id="JAWXYB010000018">
    <property type="protein sequence ID" value="MDX5930101.1"/>
    <property type="molecule type" value="Genomic_DNA"/>
</dbReference>